<organism evidence="6 7">
    <name type="scientific">Kitasatospora viridis</name>
    <dbReference type="NCBI Taxonomy" id="281105"/>
    <lineage>
        <taxon>Bacteria</taxon>
        <taxon>Bacillati</taxon>
        <taxon>Actinomycetota</taxon>
        <taxon>Actinomycetes</taxon>
        <taxon>Kitasatosporales</taxon>
        <taxon>Streptomycetaceae</taxon>
        <taxon>Kitasatospora</taxon>
    </lineage>
</organism>
<dbReference type="PRINTS" id="PR00508">
    <property type="entry name" value="S21N4MTFRASE"/>
</dbReference>
<feature type="compositionally biased region" description="Polar residues" evidence="4">
    <location>
        <begin position="1"/>
        <end position="19"/>
    </location>
</feature>
<dbReference type="EMBL" id="VIWT01000002">
    <property type="protein sequence ID" value="TWF91343.1"/>
    <property type="molecule type" value="Genomic_DNA"/>
</dbReference>
<dbReference type="OrthoDB" id="1637728at2"/>
<dbReference type="GO" id="GO:0003677">
    <property type="term" value="F:DNA binding"/>
    <property type="evidence" value="ECO:0007669"/>
    <property type="project" value="InterPro"/>
</dbReference>
<feature type="region of interest" description="Disordered" evidence="4">
    <location>
        <begin position="1"/>
        <end position="35"/>
    </location>
</feature>
<dbReference type="PANTHER" id="PTHR13370">
    <property type="entry name" value="RNA METHYLASE-RELATED"/>
    <property type="match status" value="1"/>
</dbReference>
<dbReference type="Proteomes" id="UP000317940">
    <property type="component" value="Unassembled WGS sequence"/>
</dbReference>
<evidence type="ECO:0000256" key="1">
    <source>
        <dbReference type="ARBA" id="ARBA00022603"/>
    </source>
</evidence>
<evidence type="ECO:0000256" key="4">
    <source>
        <dbReference type="SAM" id="MobiDB-lite"/>
    </source>
</evidence>
<keyword evidence="1 6" id="KW-0489">Methyltransferase</keyword>
<dbReference type="RefSeq" id="WP_145908942.1">
    <property type="nucleotide sequence ID" value="NZ_BAAAMZ010000010.1"/>
</dbReference>
<evidence type="ECO:0000313" key="6">
    <source>
        <dbReference type="EMBL" id="TWF91343.1"/>
    </source>
</evidence>
<dbReference type="InterPro" id="IPR001091">
    <property type="entry name" value="RM_Methyltransferase"/>
</dbReference>
<dbReference type="Gene3D" id="3.40.50.150">
    <property type="entry name" value="Vaccinia Virus protein VP39"/>
    <property type="match status" value="2"/>
</dbReference>
<gene>
    <name evidence="6" type="ORF">FHX73_12455</name>
</gene>
<dbReference type="AlphaFoldDB" id="A0A561TW53"/>
<dbReference type="PANTHER" id="PTHR13370:SF3">
    <property type="entry name" value="TRNA (GUANINE(10)-N2)-METHYLTRANSFERASE HOMOLOG"/>
    <property type="match status" value="1"/>
</dbReference>
<comment type="similarity">
    <text evidence="3">Belongs to the N(4)/N(6)-methyltransferase family.</text>
</comment>
<feature type="domain" description="DNA methylase N-4/N-6" evidence="5">
    <location>
        <begin position="8"/>
        <end position="84"/>
    </location>
</feature>
<keyword evidence="7" id="KW-1185">Reference proteome</keyword>
<dbReference type="GO" id="GO:0008170">
    <property type="term" value="F:N-methyltransferase activity"/>
    <property type="evidence" value="ECO:0007669"/>
    <property type="project" value="InterPro"/>
</dbReference>
<dbReference type="EC" id="2.1.1.-" evidence="3"/>
<evidence type="ECO:0000256" key="3">
    <source>
        <dbReference type="RuleBase" id="RU362026"/>
    </source>
</evidence>
<dbReference type="InterPro" id="IPR002941">
    <property type="entry name" value="DNA_methylase_N4/N6"/>
</dbReference>
<sequence length="280" mass="29911">MLTPTHLPTSVWATAQANGPKQRRDRYTPTSTTHPARMLPAIAAHAVRTYTRPGQLVLDPMCGTGTTLVEAVHLGRHALGIDIEGRWTAVTRANLRLARTQGATGTATVTTADARTFADPGRHGAVHLLLTSPPYGTAVHGRVDTTRDTGHSGLARYDSSYGTNPANLAHAPTDRLLTAFTAILRTCRPLLAPGAHVVVIARPWRHHGELVDLPSAILAAGQAAGLLPVERCVALLAGVRDGDLVARPSFSQLQHLRTAREAGLPTHLIVHEDVLILRAR</sequence>
<proteinExistence type="inferred from homology"/>
<dbReference type="GO" id="GO:0032259">
    <property type="term" value="P:methylation"/>
    <property type="evidence" value="ECO:0007669"/>
    <property type="project" value="UniProtKB-KW"/>
</dbReference>
<comment type="caution">
    <text evidence="6">The sequence shown here is derived from an EMBL/GenBank/DDBJ whole genome shotgun (WGS) entry which is preliminary data.</text>
</comment>
<dbReference type="InterPro" id="IPR029063">
    <property type="entry name" value="SAM-dependent_MTases_sf"/>
</dbReference>
<name>A0A561TW53_9ACTN</name>
<evidence type="ECO:0000313" key="7">
    <source>
        <dbReference type="Proteomes" id="UP000317940"/>
    </source>
</evidence>
<protein>
    <recommendedName>
        <fullName evidence="3">Methyltransferase</fullName>
        <ecNumber evidence="3">2.1.1.-</ecNumber>
    </recommendedName>
</protein>
<accession>A0A561TW53</accession>
<dbReference type="SUPFAM" id="SSF53335">
    <property type="entry name" value="S-adenosyl-L-methionine-dependent methyltransferases"/>
    <property type="match status" value="1"/>
</dbReference>
<dbReference type="Pfam" id="PF01555">
    <property type="entry name" value="N6_N4_Mtase"/>
    <property type="match status" value="1"/>
</dbReference>
<evidence type="ECO:0000256" key="2">
    <source>
        <dbReference type="ARBA" id="ARBA00022679"/>
    </source>
</evidence>
<keyword evidence="2" id="KW-0808">Transferase</keyword>
<dbReference type="GO" id="GO:0005737">
    <property type="term" value="C:cytoplasm"/>
    <property type="evidence" value="ECO:0007669"/>
    <property type="project" value="TreeGrafter"/>
</dbReference>
<reference evidence="6 7" key="1">
    <citation type="submission" date="2019-06" db="EMBL/GenBank/DDBJ databases">
        <title>Sequencing the genomes of 1000 actinobacteria strains.</title>
        <authorList>
            <person name="Klenk H.-P."/>
        </authorList>
    </citation>
    <scope>NUCLEOTIDE SEQUENCE [LARGE SCALE GENOMIC DNA]</scope>
    <source>
        <strain evidence="6 7">DSM 44826</strain>
    </source>
</reference>
<evidence type="ECO:0000259" key="5">
    <source>
        <dbReference type="Pfam" id="PF01555"/>
    </source>
</evidence>